<reference evidence="8" key="1">
    <citation type="submission" date="2019-05" db="EMBL/GenBank/DDBJ databases">
        <title>Annotation for the trematode Fasciolopsis buski.</title>
        <authorList>
            <person name="Choi Y.-J."/>
        </authorList>
    </citation>
    <scope>NUCLEOTIDE SEQUENCE</scope>
    <source>
        <strain evidence="8">HT</strain>
        <tissue evidence="8">Whole worm</tissue>
    </source>
</reference>
<evidence type="ECO:0000256" key="6">
    <source>
        <dbReference type="ARBA" id="ARBA00023136"/>
    </source>
</evidence>
<feature type="transmembrane region" description="Helical" evidence="7">
    <location>
        <begin position="21"/>
        <end position="42"/>
    </location>
</feature>
<evidence type="ECO:0000256" key="2">
    <source>
        <dbReference type="ARBA" id="ARBA00022448"/>
    </source>
</evidence>
<comment type="subcellular location">
    <subcellularLocation>
        <location evidence="1">Membrane</location>
        <topology evidence="1">Multi-pass membrane protein</topology>
    </subcellularLocation>
</comment>
<dbReference type="SUPFAM" id="SSF103473">
    <property type="entry name" value="MFS general substrate transporter"/>
    <property type="match status" value="1"/>
</dbReference>
<feature type="transmembrane region" description="Helical" evidence="7">
    <location>
        <begin position="351"/>
        <end position="373"/>
    </location>
</feature>
<dbReference type="AlphaFoldDB" id="A0A8E0VJ38"/>
<evidence type="ECO:0000256" key="5">
    <source>
        <dbReference type="ARBA" id="ARBA00022989"/>
    </source>
</evidence>
<feature type="transmembrane region" description="Helical" evidence="7">
    <location>
        <begin position="385"/>
        <end position="407"/>
    </location>
</feature>
<sequence>MMPISACLIGRWVPPNERSRFTAFVYAGVQIGTVLGQIVAGALSQVREFHYHVMGPIEYVSYWPYVHYLFGGLCLLLAVLWLFTVHDEPNVHPHCSAAEREYLCLALSNETDRTHTEKSTQVRYSFCSSLSLARRSAVVPLYYEGNLLLLLWSRCHALLDFVPDINSVVYTRSLHAISLNNTIYFREKTEKSAGQETSRSTARSKKQPVPWRHILNSPPVWAVMICHVTYNWSWYSLITCMPTYMSRVLGFDMFDNGLLSSIPYLVQCVVALGVAQTSDLLIARHVLSVTWVRKLNNLVALGGVGAGLLGVGFIGCQRVAAVCLLTVSIGLLGFAASGYSANTVDLAPKFAGNIISVTNTVATLPGIFGPMLVGYMTKDSSSVQNWLIVFGVSTGISWFGALINLAMTSGQVQPWAQQTMTIEQDTSDEKLPPADK</sequence>
<dbReference type="GO" id="GO:0015293">
    <property type="term" value="F:symporter activity"/>
    <property type="evidence" value="ECO:0007669"/>
    <property type="project" value="UniProtKB-KW"/>
</dbReference>
<dbReference type="Gene3D" id="1.20.1250.20">
    <property type="entry name" value="MFS general substrate transporter like domains"/>
    <property type="match status" value="2"/>
</dbReference>
<dbReference type="PANTHER" id="PTHR11662">
    <property type="entry name" value="SOLUTE CARRIER FAMILY 17"/>
    <property type="match status" value="1"/>
</dbReference>
<feature type="transmembrane region" description="Helical" evidence="7">
    <location>
        <begin position="220"/>
        <end position="244"/>
    </location>
</feature>
<dbReference type="GO" id="GO:0016020">
    <property type="term" value="C:membrane"/>
    <property type="evidence" value="ECO:0007669"/>
    <property type="project" value="UniProtKB-SubCell"/>
</dbReference>
<evidence type="ECO:0000256" key="3">
    <source>
        <dbReference type="ARBA" id="ARBA00022692"/>
    </source>
</evidence>
<keyword evidence="3 7" id="KW-0812">Transmembrane</keyword>
<dbReference type="InterPro" id="IPR050382">
    <property type="entry name" value="MFS_Na/Anion_cotransporter"/>
</dbReference>
<dbReference type="InterPro" id="IPR036259">
    <property type="entry name" value="MFS_trans_sf"/>
</dbReference>
<keyword evidence="9" id="KW-1185">Reference proteome</keyword>
<dbReference type="PANTHER" id="PTHR11662:SF399">
    <property type="entry name" value="FI19708P1-RELATED"/>
    <property type="match status" value="1"/>
</dbReference>
<comment type="caution">
    <text evidence="8">The sequence shown here is derived from an EMBL/GenBank/DDBJ whole genome shotgun (WGS) entry which is preliminary data.</text>
</comment>
<keyword evidence="4" id="KW-0769">Symport</keyword>
<feature type="transmembrane region" description="Helical" evidence="7">
    <location>
        <begin position="295"/>
        <end position="313"/>
    </location>
</feature>
<accession>A0A8E0VJ38</accession>
<dbReference type="GO" id="GO:0006820">
    <property type="term" value="P:monoatomic anion transport"/>
    <property type="evidence" value="ECO:0007669"/>
    <property type="project" value="TreeGrafter"/>
</dbReference>
<dbReference type="EMBL" id="LUCM01002966">
    <property type="protein sequence ID" value="KAA0196519.1"/>
    <property type="molecule type" value="Genomic_DNA"/>
</dbReference>
<keyword evidence="2" id="KW-0813">Transport</keyword>
<proteinExistence type="predicted"/>
<name>A0A8E0VJ38_9TREM</name>
<evidence type="ECO:0000256" key="7">
    <source>
        <dbReference type="SAM" id="Phobius"/>
    </source>
</evidence>
<keyword evidence="5 7" id="KW-1133">Transmembrane helix</keyword>
<evidence type="ECO:0000256" key="4">
    <source>
        <dbReference type="ARBA" id="ARBA00022847"/>
    </source>
</evidence>
<dbReference type="Pfam" id="PF07690">
    <property type="entry name" value="MFS_1"/>
    <property type="match status" value="1"/>
</dbReference>
<dbReference type="FunFam" id="1.20.1250.20:FF:000003">
    <property type="entry name" value="Solute carrier family 17 member 3"/>
    <property type="match status" value="1"/>
</dbReference>
<evidence type="ECO:0000313" key="9">
    <source>
        <dbReference type="Proteomes" id="UP000728185"/>
    </source>
</evidence>
<keyword evidence="6 7" id="KW-0472">Membrane</keyword>
<organism evidence="8 9">
    <name type="scientific">Fasciolopsis buskii</name>
    <dbReference type="NCBI Taxonomy" id="27845"/>
    <lineage>
        <taxon>Eukaryota</taxon>
        <taxon>Metazoa</taxon>
        <taxon>Spiralia</taxon>
        <taxon>Lophotrochozoa</taxon>
        <taxon>Platyhelminthes</taxon>
        <taxon>Trematoda</taxon>
        <taxon>Digenea</taxon>
        <taxon>Plagiorchiida</taxon>
        <taxon>Echinostomata</taxon>
        <taxon>Echinostomatoidea</taxon>
        <taxon>Fasciolidae</taxon>
        <taxon>Fasciolopsis</taxon>
    </lineage>
</organism>
<feature type="transmembrane region" description="Helical" evidence="7">
    <location>
        <begin position="319"/>
        <end position="339"/>
    </location>
</feature>
<dbReference type="Proteomes" id="UP000728185">
    <property type="component" value="Unassembled WGS sequence"/>
</dbReference>
<dbReference type="InterPro" id="IPR011701">
    <property type="entry name" value="MFS"/>
</dbReference>
<feature type="transmembrane region" description="Helical" evidence="7">
    <location>
        <begin position="264"/>
        <end position="283"/>
    </location>
</feature>
<dbReference type="OrthoDB" id="2985014at2759"/>
<evidence type="ECO:0000313" key="8">
    <source>
        <dbReference type="EMBL" id="KAA0196519.1"/>
    </source>
</evidence>
<protein>
    <submittedName>
        <fullName evidence="8">Vesicular glutamate transporter 3</fullName>
    </submittedName>
</protein>
<gene>
    <name evidence="8" type="ORF">FBUS_05721</name>
</gene>
<feature type="transmembrane region" description="Helical" evidence="7">
    <location>
        <begin position="62"/>
        <end position="83"/>
    </location>
</feature>
<evidence type="ECO:0000256" key="1">
    <source>
        <dbReference type="ARBA" id="ARBA00004141"/>
    </source>
</evidence>